<dbReference type="AlphaFoldDB" id="A0A7Y9LV32"/>
<dbReference type="GO" id="GO:0008171">
    <property type="term" value="F:O-methyltransferase activity"/>
    <property type="evidence" value="ECO:0007669"/>
    <property type="project" value="InterPro"/>
</dbReference>
<dbReference type="Proteomes" id="UP000521748">
    <property type="component" value="Unassembled WGS sequence"/>
</dbReference>
<dbReference type="InterPro" id="IPR029063">
    <property type="entry name" value="SAM-dependent_MTases_sf"/>
</dbReference>
<reference evidence="4 5" key="1">
    <citation type="submission" date="2020-07" db="EMBL/GenBank/DDBJ databases">
        <title>Sequencing the genomes of 1000 actinobacteria strains.</title>
        <authorList>
            <person name="Klenk H.-P."/>
        </authorList>
    </citation>
    <scope>NUCLEOTIDE SEQUENCE [LARGE SCALE GENOMIC DNA]</scope>
    <source>
        <strain evidence="4 5">DSM 102047</strain>
    </source>
</reference>
<dbReference type="Gene3D" id="3.40.50.150">
    <property type="entry name" value="Vaccinia Virus protein VP39"/>
    <property type="match status" value="1"/>
</dbReference>
<dbReference type="CDD" id="cd02440">
    <property type="entry name" value="AdoMet_MTases"/>
    <property type="match status" value="1"/>
</dbReference>
<evidence type="ECO:0000256" key="2">
    <source>
        <dbReference type="ARBA" id="ARBA00022679"/>
    </source>
</evidence>
<dbReference type="InterPro" id="IPR050362">
    <property type="entry name" value="Cation-dep_OMT"/>
</dbReference>
<evidence type="ECO:0000313" key="4">
    <source>
        <dbReference type="EMBL" id="NYE96119.1"/>
    </source>
</evidence>
<dbReference type="EMBL" id="JACBYQ010000002">
    <property type="protein sequence ID" value="NYE96119.1"/>
    <property type="molecule type" value="Genomic_DNA"/>
</dbReference>
<gene>
    <name evidence="4" type="ORF">FHU41_002369</name>
</gene>
<organism evidence="4 5">
    <name type="scientific">Psychromicrobium silvestre</name>
    <dbReference type="NCBI Taxonomy" id="1645614"/>
    <lineage>
        <taxon>Bacteria</taxon>
        <taxon>Bacillati</taxon>
        <taxon>Actinomycetota</taxon>
        <taxon>Actinomycetes</taxon>
        <taxon>Micrococcales</taxon>
        <taxon>Micrococcaceae</taxon>
        <taxon>Psychromicrobium</taxon>
    </lineage>
</organism>
<keyword evidence="3" id="KW-0949">S-adenosyl-L-methionine</keyword>
<dbReference type="RefSeq" id="WP_179389821.1">
    <property type="nucleotide sequence ID" value="NZ_JACBYQ010000002.1"/>
</dbReference>
<keyword evidence="2 4" id="KW-0808">Transferase</keyword>
<dbReference type="PANTHER" id="PTHR10509">
    <property type="entry name" value="O-METHYLTRANSFERASE-RELATED"/>
    <property type="match status" value="1"/>
</dbReference>
<dbReference type="GO" id="GO:0008757">
    <property type="term" value="F:S-adenosylmethionine-dependent methyltransferase activity"/>
    <property type="evidence" value="ECO:0007669"/>
    <property type="project" value="TreeGrafter"/>
</dbReference>
<dbReference type="Pfam" id="PF01596">
    <property type="entry name" value="Methyltransf_3"/>
    <property type="match status" value="1"/>
</dbReference>
<comment type="caution">
    <text evidence="4">The sequence shown here is derived from an EMBL/GenBank/DDBJ whole genome shotgun (WGS) entry which is preliminary data.</text>
</comment>
<evidence type="ECO:0000256" key="3">
    <source>
        <dbReference type="ARBA" id="ARBA00022691"/>
    </source>
</evidence>
<name>A0A7Y9LV32_9MICC</name>
<proteinExistence type="predicted"/>
<dbReference type="SUPFAM" id="SSF53335">
    <property type="entry name" value="S-adenosyl-L-methionine-dependent methyltransferases"/>
    <property type="match status" value="1"/>
</dbReference>
<dbReference type="InterPro" id="IPR002935">
    <property type="entry name" value="SAM_O-MeTrfase"/>
</dbReference>
<keyword evidence="5" id="KW-1185">Reference proteome</keyword>
<accession>A0A7Y9LV32</accession>
<dbReference type="PROSITE" id="PS51682">
    <property type="entry name" value="SAM_OMT_I"/>
    <property type="match status" value="1"/>
</dbReference>
<keyword evidence="1 4" id="KW-0489">Methyltransferase</keyword>
<dbReference type="GO" id="GO:0032259">
    <property type="term" value="P:methylation"/>
    <property type="evidence" value="ECO:0007669"/>
    <property type="project" value="UniProtKB-KW"/>
</dbReference>
<protein>
    <submittedName>
        <fullName evidence="4">Putative O-methyltransferase YrrM</fullName>
    </submittedName>
</protein>
<dbReference type="PANTHER" id="PTHR10509:SF14">
    <property type="entry name" value="CAFFEOYL-COA O-METHYLTRANSFERASE 3-RELATED"/>
    <property type="match status" value="1"/>
</dbReference>
<sequence>MVEHLSRPEWLEVEEFLNRTLIKADPALDAAISTAQAAGMPAIEVAPTAGKFLMLLARISGARRVLEIGTLAGYSSIWLARGLPEDGTVISCEFLPEHAAVARKNIDNAGVGNKVEVRVGAALDTLVNLQGPFDLVFIDADKGNNVNYLKRALELSRPGTVIVVDNVVWEGAFLAPEAEGDALAIRQTLEFLGNSESLEATAVQTASSKGWDGFAVAVVK</sequence>
<evidence type="ECO:0000313" key="5">
    <source>
        <dbReference type="Proteomes" id="UP000521748"/>
    </source>
</evidence>
<evidence type="ECO:0000256" key="1">
    <source>
        <dbReference type="ARBA" id="ARBA00022603"/>
    </source>
</evidence>